<name>A0A5J6TRW4_9CAUD</name>
<evidence type="ECO:0000313" key="1">
    <source>
        <dbReference type="EMBL" id="QFG13506.1"/>
    </source>
</evidence>
<evidence type="ECO:0000313" key="2">
    <source>
        <dbReference type="Proteomes" id="UP000326082"/>
    </source>
</evidence>
<keyword evidence="2" id="KW-1185">Reference proteome</keyword>
<reference evidence="1 2" key="1">
    <citation type="submission" date="2019-07" db="EMBL/GenBank/DDBJ databases">
        <authorList>
            <person name="Lauer M.J."/>
            <person name="Stoner T.H."/>
            <person name="Garlena R.A."/>
            <person name="Russell D.A."/>
            <person name="Pope W.H."/>
            <person name="Jacobs-Sera D."/>
            <person name="Hatfull G.F."/>
        </authorList>
    </citation>
    <scope>NUCLEOTIDE SEQUENCE [LARGE SCALE GENOMIC DNA]</scope>
</reference>
<dbReference type="RefSeq" id="YP_010654013.1">
    <property type="nucleotide sequence ID" value="NC_070805.1"/>
</dbReference>
<protein>
    <submittedName>
        <fullName evidence="1">Uncharacterized protein</fullName>
    </submittedName>
</protein>
<accession>A0A5J6TRW4</accession>
<proteinExistence type="predicted"/>
<sequence>MHLVESILCWLGLHRHDTHVYYDVNDNALTIEKCDSCGQFWKVS</sequence>
<gene>
    <name evidence="1" type="primary">74</name>
    <name evidence="1" type="ORF">PBI_POWERBALL_74</name>
</gene>
<organism evidence="1 2">
    <name type="scientific">Gordonia phage Powerball</name>
    <dbReference type="NCBI Taxonomy" id="2599847"/>
    <lineage>
        <taxon>Viruses</taxon>
        <taxon>Duplodnaviria</taxon>
        <taxon>Heunggongvirae</taxon>
        <taxon>Uroviricota</taxon>
        <taxon>Caudoviricetes</taxon>
        <taxon>Powerballvirus</taxon>
        <taxon>Powerballvirus powerball</taxon>
    </lineage>
</organism>
<dbReference type="GeneID" id="77929851"/>
<dbReference type="EMBL" id="MN234218">
    <property type="protein sequence ID" value="QFG13506.1"/>
    <property type="molecule type" value="Genomic_DNA"/>
</dbReference>
<dbReference type="KEGG" id="vg:77929851"/>
<dbReference type="Proteomes" id="UP000326082">
    <property type="component" value="Segment"/>
</dbReference>